<evidence type="ECO:0000313" key="4">
    <source>
        <dbReference type="Proteomes" id="UP000299102"/>
    </source>
</evidence>
<dbReference type="STRING" id="151549.A0A4C1XFZ6"/>
<evidence type="ECO:0000313" key="3">
    <source>
        <dbReference type="EMBL" id="GBP61902.1"/>
    </source>
</evidence>
<organism evidence="3 4">
    <name type="scientific">Eumeta variegata</name>
    <name type="common">Bagworm moth</name>
    <name type="synonym">Eumeta japonica</name>
    <dbReference type="NCBI Taxonomy" id="151549"/>
    <lineage>
        <taxon>Eukaryota</taxon>
        <taxon>Metazoa</taxon>
        <taxon>Ecdysozoa</taxon>
        <taxon>Arthropoda</taxon>
        <taxon>Hexapoda</taxon>
        <taxon>Insecta</taxon>
        <taxon>Pterygota</taxon>
        <taxon>Neoptera</taxon>
        <taxon>Endopterygota</taxon>
        <taxon>Lepidoptera</taxon>
        <taxon>Glossata</taxon>
        <taxon>Ditrysia</taxon>
        <taxon>Tineoidea</taxon>
        <taxon>Psychidae</taxon>
        <taxon>Oiketicinae</taxon>
        <taxon>Eumeta</taxon>
    </lineage>
</organism>
<keyword evidence="3" id="KW-0808">Transferase</keyword>
<dbReference type="EMBL" id="BGZK01000826">
    <property type="protein sequence ID" value="GBP61902.1"/>
    <property type="molecule type" value="Genomic_DNA"/>
</dbReference>
<dbReference type="Pfam" id="PF14529">
    <property type="entry name" value="Exo_endo_phos_2"/>
    <property type="match status" value="1"/>
</dbReference>
<feature type="compositionally biased region" description="Low complexity" evidence="1">
    <location>
        <begin position="333"/>
        <end position="343"/>
    </location>
</feature>
<comment type="caution">
    <text evidence="3">The sequence shown here is derived from an EMBL/GenBank/DDBJ whole genome shotgun (WGS) entry which is preliminary data.</text>
</comment>
<dbReference type="OrthoDB" id="7487383at2759"/>
<dbReference type="Proteomes" id="UP000299102">
    <property type="component" value="Unassembled WGS sequence"/>
</dbReference>
<evidence type="ECO:0000259" key="2">
    <source>
        <dbReference type="Pfam" id="PF14529"/>
    </source>
</evidence>
<dbReference type="PANTHER" id="PTHR19446">
    <property type="entry name" value="REVERSE TRANSCRIPTASES"/>
    <property type="match status" value="1"/>
</dbReference>
<keyword evidence="3" id="KW-0548">Nucleotidyltransferase</keyword>
<dbReference type="AlphaFoldDB" id="A0A4C1XFZ6"/>
<dbReference type="InterPro" id="IPR036691">
    <property type="entry name" value="Endo/exonu/phosph_ase_sf"/>
</dbReference>
<sequence length="453" mass="51523">MLQGAVLHYITNTHSTVDTLPIYTLPLINLEATVCRLAITRYDTVIITSVYLSSNKKLLRRDLKSLFSLGDTVILFGDFNSKNVEWKCIAINKNGRKLSSFADKVEFNILSPLTPTRFSGNNQHRPYILHIALVKGVALRLGSIETLQRLNSDRPNPIKTITNWKRMSVTVEKTDIPALSYISNDIVSTDEIDHAIWVLITHVKTVVKNKSRQVPANKDHRKFPRDVLIPLRAKNAALRGASAYLTPFNRSRARALHRKVKARIQEVRNDNWSTLIKEITPIHKAYWKLAKALTSEGFEPTPALKKPDNTVAFDDRGKVEWLADSIEQQCSNTSSHTTYNTYTGPRRKFDRKSPSTRRTIWIPSHWMKSNPTSKKLNIRKTPDLDSISNKLIKCFSLPLMALLVAIFNACRKNCYFPSSWKEAIIIGIPKLRKPRDLPSSYKPISLLSSTNKP</sequence>
<dbReference type="Gene3D" id="3.60.10.10">
    <property type="entry name" value="Endonuclease/exonuclease/phosphatase"/>
    <property type="match status" value="1"/>
</dbReference>
<reference evidence="3 4" key="1">
    <citation type="journal article" date="2019" name="Commun. Biol.">
        <title>The bagworm genome reveals a unique fibroin gene that provides high tensile strength.</title>
        <authorList>
            <person name="Kono N."/>
            <person name="Nakamura H."/>
            <person name="Ohtoshi R."/>
            <person name="Tomita M."/>
            <person name="Numata K."/>
            <person name="Arakawa K."/>
        </authorList>
    </citation>
    <scope>NUCLEOTIDE SEQUENCE [LARGE SCALE GENOMIC DNA]</scope>
</reference>
<dbReference type="SUPFAM" id="SSF56219">
    <property type="entry name" value="DNase I-like"/>
    <property type="match status" value="1"/>
</dbReference>
<protein>
    <submittedName>
        <fullName evidence="3">RNA-directed DNA polymerase from mobile element jockey</fullName>
    </submittedName>
</protein>
<evidence type="ECO:0000256" key="1">
    <source>
        <dbReference type="SAM" id="MobiDB-lite"/>
    </source>
</evidence>
<keyword evidence="4" id="KW-1185">Reference proteome</keyword>
<feature type="domain" description="Endonuclease/exonuclease/phosphatase" evidence="2">
    <location>
        <begin position="46"/>
        <end position="135"/>
    </location>
</feature>
<accession>A0A4C1XFZ6</accession>
<keyword evidence="3" id="KW-0695">RNA-directed DNA polymerase</keyword>
<dbReference type="GO" id="GO:0003964">
    <property type="term" value="F:RNA-directed DNA polymerase activity"/>
    <property type="evidence" value="ECO:0007669"/>
    <property type="project" value="UniProtKB-KW"/>
</dbReference>
<feature type="region of interest" description="Disordered" evidence="1">
    <location>
        <begin position="333"/>
        <end position="354"/>
    </location>
</feature>
<proteinExistence type="predicted"/>
<dbReference type="InterPro" id="IPR005135">
    <property type="entry name" value="Endo/exonuclease/phosphatase"/>
</dbReference>
<name>A0A4C1XFZ6_EUMVA</name>
<gene>
    <name evidence="3" type="primary">pol</name>
    <name evidence="3" type="ORF">EVAR_41717_1</name>
</gene>